<reference evidence="1 2" key="1">
    <citation type="journal article" date="2011" name="PLoS Pathog.">
        <title>Dynamic evolution of pathogenicity revealed by sequencing and comparative genomics of 19 Pseudomonas syringae isolates.</title>
        <authorList>
            <person name="Baltrus D.A."/>
            <person name="Nishimura M.T."/>
            <person name="Romanchuk A."/>
            <person name="Chang J.H."/>
            <person name="Mukhtar M.S."/>
            <person name="Cherkis K."/>
            <person name="Roach J."/>
            <person name="Grant S.R."/>
            <person name="Jones C.D."/>
            <person name="Dangl J.L."/>
        </authorList>
    </citation>
    <scope>NUCLEOTIDE SEQUENCE [LARGE SCALE GENOMIC DNA]</scope>
    <source>
        <strain evidence="1 2">301020</strain>
    </source>
</reference>
<dbReference type="Proteomes" id="UP000003465">
    <property type="component" value="Unassembled WGS sequence"/>
</dbReference>
<feature type="non-terminal residue" evidence="1">
    <location>
        <position position="1"/>
    </location>
</feature>
<evidence type="ECO:0000313" key="1">
    <source>
        <dbReference type="EMBL" id="EGH26728.1"/>
    </source>
</evidence>
<proteinExistence type="predicted"/>
<organism evidence="1 2">
    <name type="scientific">Pseudomonas amygdali pv. mori str. 301020</name>
    <dbReference type="NCBI Taxonomy" id="629261"/>
    <lineage>
        <taxon>Bacteria</taxon>
        <taxon>Pseudomonadati</taxon>
        <taxon>Pseudomonadota</taxon>
        <taxon>Gammaproteobacteria</taxon>
        <taxon>Pseudomonadales</taxon>
        <taxon>Pseudomonadaceae</taxon>
        <taxon>Pseudomonas</taxon>
        <taxon>Pseudomonas amygdali</taxon>
    </lineage>
</organism>
<evidence type="ECO:0000313" key="2">
    <source>
        <dbReference type="Proteomes" id="UP000003465"/>
    </source>
</evidence>
<name>A0A656GLW5_PSEA0</name>
<protein>
    <submittedName>
        <fullName evidence="1">Syringomycin synthetase</fullName>
    </submittedName>
</protein>
<accession>A0A656GLW5</accession>
<dbReference type="GO" id="GO:0031177">
    <property type="term" value="F:phosphopantetheine binding"/>
    <property type="evidence" value="ECO:0007669"/>
    <property type="project" value="TreeGrafter"/>
</dbReference>
<sequence length="40" mass="4758">FASAGERLYRTGDLVRWNHEGQLEYLGRIDHQVKIRGFRI</sequence>
<gene>
    <name evidence="1" type="ORF">PSYMO_36785</name>
</gene>
<feature type="non-terminal residue" evidence="1">
    <location>
        <position position="40"/>
    </location>
</feature>
<dbReference type="GO" id="GO:0005829">
    <property type="term" value="C:cytosol"/>
    <property type="evidence" value="ECO:0007669"/>
    <property type="project" value="TreeGrafter"/>
</dbReference>
<dbReference type="AlphaFoldDB" id="A0A656GLW5"/>
<dbReference type="InterPro" id="IPR042099">
    <property type="entry name" value="ANL_N_sf"/>
</dbReference>
<dbReference type="SUPFAM" id="SSF56801">
    <property type="entry name" value="Acetyl-CoA synthetase-like"/>
    <property type="match status" value="1"/>
</dbReference>
<dbReference type="Gene3D" id="3.40.50.12780">
    <property type="entry name" value="N-terminal domain of ligase-like"/>
    <property type="match status" value="1"/>
</dbReference>
<dbReference type="PANTHER" id="PTHR45527">
    <property type="entry name" value="NONRIBOSOMAL PEPTIDE SYNTHETASE"/>
    <property type="match status" value="1"/>
</dbReference>
<comment type="caution">
    <text evidence="1">The sequence shown here is derived from an EMBL/GenBank/DDBJ whole genome shotgun (WGS) entry which is preliminary data.</text>
</comment>
<dbReference type="GO" id="GO:0044550">
    <property type="term" value="P:secondary metabolite biosynthetic process"/>
    <property type="evidence" value="ECO:0007669"/>
    <property type="project" value="TreeGrafter"/>
</dbReference>
<dbReference type="GO" id="GO:0043041">
    <property type="term" value="P:amino acid activation for nonribosomal peptide biosynthetic process"/>
    <property type="evidence" value="ECO:0007669"/>
    <property type="project" value="TreeGrafter"/>
</dbReference>
<dbReference type="EMBL" id="AEAG01002758">
    <property type="protein sequence ID" value="EGH26728.1"/>
    <property type="molecule type" value="Genomic_DNA"/>
</dbReference>
<dbReference type="PANTHER" id="PTHR45527:SF14">
    <property type="entry name" value="PLIPASTATIN SYNTHASE SUBUNIT B"/>
    <property type="match status" value="1"/>
</dbReference>